<protein>
    <submittedName>
        <fullName evidence="2">Xaa-Pro aminopeptidase</fullName>
    </submittedName>
</protein>
<comment type="caution">
    <text evidence="2">The sequence shown here is derived from an EMBL/GenBank/DDBJ whole genome shotgun (WGS) entry which is preliminary data.</text>
</comment>
<keyword evidence="2" id="KW-0378">Hydrolase</keyword>
<feature type="domain" description="Peptidase M24" evidence="1">
    <location>
        <begin position="211"/>
        <end position="459"/>
    </location>
</feature>
<dbReference type="Gene3D" id="3.40.350.10">
    <property type="entry name" value="Creatinase/prolidase N-terminal domain"/>
    <property type="match status" value="1"/>
</dbReference>
<dbReference type="InterPro" id="IPR000994">
    <property type="entry name" value="Pept_M24"/>
</dbReference>
<dbReference type="CDD" id="cd01066">
    <property type="entry name" value="APP_MetAP"/>
    <property type="match status" value="1"/>
</dbReference>
<reference evidence="2" key="1">
    <citation type="submission" date="2023-08" db="EMBL/GenBank/DDBJ databases">
        <title>Functional and genomic diversity of the sorghum phyllosphere microbiome.</title>
        <authorList>
            <person name="Shade A."/>
        </authorList>
    </citation>
    <scope>NUCLEOTIDE SEQUENCE</scope>
    <source>
        <strain evidence="2">SORGH_AS_0974</strain>
    </source>
</reference>
<sequence length="479" mass="53261">MSMTAPNRSDFSFSHDYRRFERLLDGFKPSFEFEPVSPLPESEFVDRLRRIRREAVMAGHDVLLVHADSIGSYRVSNSYLRYICDWVREGVLVIPTDEDKPLTLFSIFSSSVILPPAGEPVLVEDIWQVGTWGRETYNRPGKTVDKVVEAVASFVEREGFSSAQIGLIGDATSTSYWNGLAKRLPKTSQIACSAIIDRMQKIRSPREQAVVRAAAQLASIGIEAAYHVTKPGVTDYEIYAAFTYAQMSRGGESGDGYQIGINEHGTHCGKPYGHIVRDGDLINLYISAVIYQGYTAQIARMIAVGDMTAKQEEVLQMCTEGVEKAASLVKPGALISDVANASFDPYIARGYLSSADSRTMPYNWASEDDGKPRLVPRKHVFDEDWERQGRKLMHVYPATLGPHNPNVGHSVSMVKFTNYNIQSNNHDKLEEGMTFVLHSQWLEPEVAGCNVGDCYLVTETGSENLSHHTPLAVHRVKAT</sequence>
<dbReference type="RefSeq" id="WP_404976252.1">
    <property type="nucleotide sequence ID" value="NZ_JAVIZC010000001.1"/>
</dbReference>
<dbReference type="AlphaFoldDB" id="A0AAJ2B6W4"/>
<evidence type="ECO:0000313" key="2">
    <source>
        <dbReference type="EMBL" id="MDR6100456.1"/>
    </source>
</evidence>
<evidence type="ECO:0000313" key="3">
    <source>
        <dbReference type="Proteomes" id="UP001255601"/>
    </source>
</evidence>
<dbReference type="Pfam" id="PF00557">
    <property type="entry name" value="Peptidase_M24"/>
    <property type="match status" value="1"/>
</dbReference>
<keyword evidence="2" id="KW-0645">Protease</keyword>
<dbReference type="PANTHER" id="PTHR46112:SF2">
    <property type="entry name" value="XAA-PRO AMINOPEPTIDASE P-RELATED"/>
    <property type="match status" value="1"/>
</dbReference>
<dbReference type="SUPFAM" id="SSF55920">
    <property type="entry name" value="Creatinase/aminopeptidase"/>
    <property type="match status" value="1"/>
</dbReference>
<dbReference type="Proteomes" id="UP001255601">
    <property type="component" value="Unassembled WGS sequence"/>
</dbReference>
<keyword evidence="2" id="KW-0031">Aminopeptidase</keyword>
<accession>A0AAJ2B6W4</accession>
<dbReference type="GO" id="GO:0004177">
    <property type="term" value="F:aminopeptidase activity"/>
    <property type="evidence" value="ECO:0007669"/>
    <property type="project" value="UniProtKB-KW"/>
</dbReference>
<name>A0AAJ2B6W4_9HYPH</name>
<dbReference type="Gene3D" id="3.90.230.10">
    <property type="entry name" value="Creatinase/methionine aminopeptidase superfamily"/>
    <property type="match status" value="1"/>
</dbReference>
<dbReference type="InterPro" id="IPR036005">
    <property type="entry name" value="Creatinase/aminopeptidase-like"/>
</dbReference>
<dbReference type="InterPro" id="IPR050659">
    <property type="entry name" value="Peptidase_M24B"/>
</dbReference>
<dbReference type="InterPro" id="IPR029149">
    <property type="entry name" value="Creatin/AminoP/Spt16_N"/>
</dbReference>
<dbReference type="PANTHER" id="PTHR46112">
    <property type="entry name" value="AMINOPEPTIDASE"/>
    <property type="match status" value="1"/>
</dbReference>
<organism evidence="2 3">
    <name type="scientific">Agrobacterium larrymoorei</name>
    <dbReference type="NCBI Taxonomy" id="160699"/>
    <lineage>
        <taxon>Bacteria</taxon>
        <taxon>Pseudomonadati</taxon>
        <taxon>Pseudomonadota</taxon>
        <taxon>Alphaproteobacteria</taxon>
        <taxon>Hyphomicrobiales</taxon>
        <taxon>Rhizobiaceae</taxon>
        <taxon>Rhizobium/Agrobacterium group</taxon>
        <taxon>Agrobacterium</taxon>
    </lineage>
</organism>
<dbReference type="SUPFAM" id="SSF53092">
    <property type="entry name" value="Creatinase/prolidase N-terminal domain"/>
    <property type="match status" value="1"/>
</dbReference>
<dbReference type="EMBL" id="JAVIZC010000001">
    <property type="protein sequence ID" value="MDR6100456.1"/>
    <property type="molecule type" value="Genomic_DNA"/>
</dbReference>
<gene>
    <name evidence="2" type="ORF">QE369_000634</name>
</gene>
<proteinExistence type="predicted"/>
<evidence type="ECO:0000259" key="1">
    <source>
        <dbReference type="Pfam" id="PF00557"/>
    </source>
</evidence>